<gene>
    <name evidence="2" type="ORF">ACFPJ6_09695</name>
</gene>
<dbReference type="EMBL" id="JBHSLD010000007">
    <property type="protein sequence ID" value="MFC5381065.1"/>
    <property type="molecule type" value="Genomic_DNA"/>
</dbReference>
<comment type="caution">
    <text evidence="2">The sequence shown here is derived from an EMBL/GenBank/DDBJ whole genome shotgun (WGS) entry which is preliminary data.</text>
</comment>
<accession>A0ABW0GN19</accession>
<protein>
    <submittedName>
        <fullName evidence="2">Uncharacterized protein</fullName>
    </submittedName>
</protein>
<reference evidence="3" key="1">
    <citation type="journal article" date="2019" name="Int. J. Syst. Evol. Microbiol.">
        <title>The Global Catalogue of Microorganisms (GCM) 10K type strain sequencing project: providing services to taxonomists for standard genome sequencing and annotation.</title>
        <authorList>
            <consortium name="The Broad Institute Genomics Platform"/>
            <consortium name="The Broad Institute Genome Sequencing Center for Infectious Disease"/>
            <person name="Wu L."/>
            <person name="Ma J."/>
        </authorList>
    </citation>
    <scope>NUCLEOTIDE SEQUENCE [LARGE SCALE GENOMIC DNA]</scope>
    <source>
        <strain evidence="3">CCUG 43114</strain>
    </source>
</reference>
<organism evidence="2 3">
    <name type="scientific">Aquipuribacter nitratireducens</name>
    <dbReference type="NCBI Taxonomy" id="650104"/>
    <lineage>
        <taxon>Bacteria</taxon>
        <taxon>Bacillati</taxon>
        <taxon>Actinomycetota</taxon>
        <taxon>Actinomycetes</taxon>
        <taxon>Micrococcales</taxon>
        <taxon>Intrasporangiaceae</taxon>
        <taxon>Aquipuribacter</taxon>
    </lineage>
</organism>
<keyword evidence="3" id="KW-1185">Reference proteome</keyword>
<proteinExistence type="predicted"/>
<dbReference type="RefSeq" id="WP_340270987.1">
    <property type="nucleotide sequence ID" value="NZ_JBBEOG010000008.1"/>
</dbReference>
<sequence>MSTAGGPHDRRARVRAGALLAVGLLVGTGLGAAVGTGVTRSDRPPAVEPGTGAPAGPGTADAACVAAAERARVVVDLAEDAAEAMADLDARRLEEVVRDMRAEDAEVRAAIAACRAPATPERGASTGASPPQPAP</sequence>
<feature type="region of interest" description="Disordered" evidence="1">
    <location>
        <begin position="114"/>
        <end position="135"/>
    </location>
</feature>
<feature type="compositionally biased region" description="Low complexity" evidence="1">
    <location>
        <begin position="48"/>
        <end position="59"/>
    </location>
</feature>
<evidence type="ECO:0000313" key="3">
    <source>
        <dbReference type="Proteomes" id="UP001596122"/>
    </source>
</evidence>
<dbReference type="Proteomes" id="UP001596122">
    <property type="component" value="Unassembled WGS sequence"/>
</dbReference>
<name>A0ABW0GN19_9MICO</name>
<evidence type="ECO:0000313" key="2">
    <source>
        <dbReference type="EMBL" id="MFC5381065.1"/>
    </source>
</evidence>
<evidence type="ECO:0000256" key="1">
    <source>
        <dbReference type="SAM" id="MobiDB-lite"/>
    </source>
</evidence>
<feature type="region of interest" description="Disordered" evidence="1">
    <location>
        <begin position="34"/>
        <end position="59"/>
    </location>
</feature>